<comment type="caution">
    <text evidence="2">The sequence shown here is derived from an EMBL/GenBank/DDBJ whole genome shotgun (WGS) entry which is preliminary data.</text>
</comment>
<protein>
    <submittedName>
        <fullName evidence="2">Uncharacterized protein</fullName>
    </submittedName>
</protein>
<reference evidence="2 3" key="1">
    <citation type="submission" date="2014-04" db="EMBL/GenBank/DDBJ databases">
        <title>Draft genome sequence of Hydrogenovibrio marinus MH-110, a model organism for aerobic H2 metabolism.</title>
        <authorList>
            <person name="Cha H.J."/>
            <person name="Jo B.H."/>
            <person name="Hwang B.H."/>
        </authorList>
    </citation>
    <scope>NUCLEOTIDE SEQUENCE [LARGE SCALE GENOMIC DNA]</scope>
    <source>
        <strain evidence="2 3">MH-110</strain>
    </source>
</reference>
<sequence>MTLDEKIARIKKVRSISLGASAFFLLLFILLKTWFLDDFLVPNEVEWLKELILSLYSLAFLVSLFMSTLYTWVYYSLKKEKECSNEQQ</sequence>
<proteinExistence type="predicted"/>
<dbReference type="RefSeq" id="WP_029913531.1">
    <property type="nucleotide sequence ID" value="NZ_JMIU01000002.1"/>
</dbReference>
<keyword evidence="3" id="KW-1185">Reference proteome</keyword>
<evidence type="ECO:0000313" key="2">
    <source>
        <dbReference type="EMBL" id="KDN94683.1"/>
    </source>
</evidence>
<dbReference type="EMBL" id="JMIU01000002">
    <property type="protein sequence ID" value="KDN94683.1"/>
    <property type="molecule type" value="Genomic_DNA"/>
</dbReference>
<dbReference type="STRING" id="28885.EI16_12350"/>
<evidence type="ECO:0000256" key="1">
    <source>
        <dbReference type="SAM" id="Phobius"/>
    </source>
</evidence>
<keyword evidence="1" id="KW-1133">Transmembrane helix</keyword>
<evidence type="ECO:0000313" key="3">
    <source>
        <dbReference type="Proteomes" id="UP000027341"/>
    </source>
</evidence>
<gene>
    <name evidence="2" type="ORF">EI16_12350</name>
</gene>
<name>A0A066ZLM2_HYDMR</name>
<keyword evidence="1" id="KW-0812">Transmembrane</keyword>
<feature type="transmembrane region" description="Helical" evidence="1">
    <location>
        <begin position="16"/>
        <end position="35"/>
    </location>
</feature>
<keyword evidence="1" id="KW-0472">Membrane</keyword>
<dbReference type="AlphaFoldDB" id="A0A066ZLM2"/>
<dbReference type="Proteomes" id="UP000027341">
    <property type="component" value="Unassembled WGS sequence"/>
</dbReference>
<accession>A0A066ZLM2</accession>
<organism evidence="2 3">
    <name type="scientific">Hydrogenovibrio marinus</name>
    <dbReference type="NCBI Taxonomy" id="28885"/>
    <lineage>
        <taxon>Bacteria</taxon>
        <taxon>Pseudomonadati</taxon>
        <taxon>Pseudomonadota</taxon>
        <taxon>Gammaproteobacteria</taxon>
        <taxon>Thiotrichales</taxon>
        <taxon>Piscirickettsiaceae</taxon>
        <taxon>Hydrogenovibrio</taxon>
    </lineage>
</organism>
<feature type="transmembrane region" description="Helical" evidence="1">
    <location>
        <begin position="55"/>
        <end position="75"/>
    </location>
</feature>